<comment type="caution">
    <text evidence="2">The sequence shown here is derived from an EMBL/GenBank/DDBJ whole genome shotgun (WGS) entry which is preliminary data.</text>
</comment>
<keyword evidence="3" id="KW-1185">Reference proteome</keyword>
<feature type="compositionally biased region" description="Polar residues" evidence="1">
    <location>
        <begin position="131"/>
        <end position="140"/>
    </location>
</feature>
<organism evidence="2 3">
    <name type="scientific">Tegillarca granosa</name>
    <name type="common">Malaysian cockle</name>
    <name type="synonym">Anadara granosa</name>
    <dbReference type="NCBI Taxonomy" id="220873"/>
    <lineage>
        <taxon>Eukaryota</taxon>
        <taxon>Metazoa</taxon>
        <taxon>Spiralia</taxon>
        <taxon>Lophotrochozoa</taxon>
        <taxon>Mollusca</taxon>
        <taxon>Bivalvia</taxon>
        <taxon>Autobranchia</taxon>
        <taxon>Pteriomorphia</taxon>
        <taxon>Arcoida</taxon>
        <taxon>Arcoidea</taxon>
        <taxon>Arcidae</taxon>
        <taxon>Tegillarca</taxon>
    </lineage>
</organism>
<proteinExistence type="predicted"/>
<gene>
    <name evidence="2" type="ORF">KUTeg_012971</name>
</gene>
<dbReference type="EMBL" id="JARBDR010000657">
    <property type="protein sequence ID" value="KAJ8308097.1"/>
    <property type="molecule type" value="Genomic_DNA"/>
</dbReference>
<evidence type="ECO:0000313" key="2">
    <source>
        <dbReference type="EMBL" id="KAJ8308097.1"/>
    </source>
</evidence>
<feature type="region of interest" description="Disordered" evidence="1">
    <location>
        <begin position="41"/>
        <end position="63"/>
    </location>
</feature>
<accession>A0ABQ9EWW6</accession>
<reference evidence="2 3" key="1">
    <citation type="submission" date="2022-12" db="EMBL/GenBank/DDBJ databases">
        <title>Chromosome-level genome of Tegillarca granosa.</title>
        <authorList>
            <person name="Kim J."/>
        </authorList>
    </citation>
    <scope>NUCLEOTIDE SEQUENCE [LARGE SCALE GENOMIC DNA]</scope>
    <source>
        <strain evidence="2">Teg-2019</strain>
        <tissue evidence="2">Adductor muscle</tissue>
    </source>
</reference>
<sequence length="490" mass="55434">MMRSLNVMNASDLPLTRNMPFASNSVPSKNQQPRNMTGIYLGLEGNTKPPTRTTIPPLARGRGMSTRIRTPTEQRRYKMVEQLRIKEEKRGFVGQPVKTMRKKENEFPPIDQRKKSAISPDNPESPRYNHHQTSPRSGTARQWGPGKSVDKTEFFDLVRTNPRNYTVVVNNGVTRSENLSGLMSFAIDSDGNMNAPLSDMLAEEVHRISFMQHSHDQDNDMNALEECYKKVCRGKIESLQSLLPYRKNQQRHSAHYSTGFTVRSYRNPNQADIMADFSDTGPGRPKTVPASLQRPIVPSPYFFRHYSNPVNSKQNSSTSAKFSRKAPPPGFEDQFSALNGTTKVLASPGAGILTRSLNSRKSAWSESDIKLNKKLHVPLMLNIFFELRQTDEFTTLNYSQVVHYSLILETENWIILYVNSKIVDLNKVYTKTKSVDVANTKEKKGSPGDSTDDLAISDIKANTDFINSCHLFLNVSNKIISKLKFYFPVS</sequence>
<protein>
    <submittedName>
        <fullName evidence="2">Uncharacterized protein</fullName>
    </submittedName>
</protein>
<name>A0ABQ9EWW6_TEGGR</name>
<evidence type="ECO:0000313" key="3">
    <source>
        <dbReference type="Proteomes" id="UP001217089"/>
    </source>
</evidence>
<feature type="region of interest" description="Disordered" evidence="1">
    <location>
        <begin position="91"/>
        <end position="147"/>
    </location>
</feature>
<feature type="compositionally biased region" description="Basic and acidic residues" evidence="1">
    <location>
        <begin position="102"/>
        <end position="114"/>
    </location>
</feature>
<evidence type="ECO:0000256" key="1">
    <source>
        <dbReference type="SAM" id="MobiDB-lite"/>
    </source>
</evidence>
<dbReference type="Proteomes" id="UP001217089">
    <property type="component" value="Unassembled WGS sequence"/>
</dbReference>